<proteinExistence type="predicted"/>
<feature type="region of interest" description="Disordered" evidence="1">
    <location>
        <begin position="143"/>
        <end position="166"/>
    </location>
</feature>
<feature type="compositionally biased region" description="Low complexity" evidence="1">
    <location>
        <begin position="143"/>
        <end position="165"/>
    </location>
</feature>
<evidence type="ECO:0008006" key="5">
    <source>
        <dbReference type="Google" id="ProtNLM"/>
    </source>
</evidence>
<dbReference type="EMBL" id="HBNS01014844">
    <property type="protein sequence ID" value="CAE4601501.1"/>
    <property type="molecule type" value="Transcribed_RNA"/>
</dbReference>
<dbReference type="AlphaFoldDB" id="A0A6V2E1T3"/>
<reference evidence="2" key="1">
    <citation type="submission" date="2021-01" db="EMBL/GenBank/DDBJ databases">
        <authorList>
            <person name="Corre E."/>
            <person name="Pelletier E."/>
            <person name="Niang G."/>
            <person name="Scheremetjew M."/>
            <person name="Finn R."/>
            <person name="Kale V."/>
            <person name="Holt S."/>
            <person name="Cochrane G."/>
            <person name="Meng A."/>
            <person name="Brown T."/>
            <person name="Cohen L."/>
        </authorList>
    </citation>
    <scope>NUCLEOTIDE SEQUENCE</scope>
    <source>
        <strain evidence="2">GSO104</strain>
    </source>
</reference>
<sequence>MSANQDEITVVLINQENDNTESICVSKSSTTLSELFDFASALFNLQEGSTANLISNGRVLYSSKHSASGSKTLMEVGLTNGDMVLVHRVVPAARTAGRGVGMSTGGITPAAGSAGGAGGGGGGGGGLDFSSLLASAGIAAPPSAPSTALTSSSTSSSSTTTAPSSRGLTFDLTRLANANTQQKVEWERMTLDDAMSRNPNPEHFIEILLDELKHPNLMKELNHHNPALAMKIKDAGIKVSSYVCAYFTCALNMWDEKEIRTHFFGRVKLHRFTKKGRKKRLGLIRVLWKGEFHGKSSDLRIEVSQKENVFSSKMPCS</sequence>
<organism evidence="2">
    <name type="scientific">Ditylum brightwellii</name>
    <dbReference type="NCBI Taxonomy" id="49249"/>
    <lineage>
        <taxon>Eukaryota</taxon>
        <taxon>Sar</taxon>
        <taxon>Stramenopiles</taxon>
        <taxon>Ochrophyta</taxon>
        <taxon>Bacillariophyta</taxon>
        <taxon>Mediophyceae</taxon>
        <taxon>Lithodesmiophycidae</taxon>
        <taxon>Lithodesmiales</taxon>
        <taxon>Lithodesmiaceae</taxon>
        <taxon>Ditylum</taxon>
    </lineage>
</organism>
<accession>A0A6V2E1T3</accession>
<dbReference type="EMBL" id="HBNS01014843">
    <property type="protein sequence ID" value="CAE4601499.1"/>
    <property type="molecule type" value="Transcribed_RNA"/>
</dbReference>
<evidence type="ECO:0000313" key="2">
    <source>
        <dbReference type="EMBL" id="CAE4601498.1"/>
    </source>
</evidence>
<dbReference type="EMBL" id="HBNS01014842">
    <property type="protein sequence ID" value="CAE4601498.1"/>
    <property type="molecule type" value="Transcribed_RNA"/>
</dbReference>
<gene>
    <name evidence="2" type="ORF">DBRI00130_LOCUS11924</name>
    <name evidence="3" type="ORF">DBRI00130_LOCUS11925</name>
    <name evidence="4" type="ORF">DBRI00130_LOCUS11926</name>
</gene>
<name>A0A6V2E1T3_9STRA</name>
<evidence type="ECO:0000313" key="4">
    <source>
        <dbReference type="EMBL" id="CAE4601501.1"/>
    </source>
</evidence>
<evidence type="ECO:0000256" key="1">
    <source>
        <dbReference type="SAM" id="MobiDB-lite"/>
    </source>
</evidence>
<evidence type="ECO:0000313" key="3">
    <source>
        <dbReference type="EMBL" id="CAE4601499.1"/>
    </source>
</evidence>
<protein>
    <recommendedName>
        <fullName evidence="5">Ubiquitin-like domain-containing protein</fullName>
    </recommendedName>
</protein>